<accession>A0A9N8DXH3</accession>
<dbReference type="AlphaFoldDB" id="A0A9N8DXH3"/>
<keyword evidence="1" id="KW-0732">Signal</keyword>
<keyword evidence="3" id="KW-1185">Reference proteome</keyword>
<evidence type="ECO:0000313" key="2">
    <source>
        <dbReference type="EMBL" id="CAB9510279.1"/>
    </source>
</evidence>
<dbReference type="InterPro" id="IPR050600">
    <property type="entry name" value="SETD3_SETD6_MTase"/>
</dbReference>
<comment type="caution">
    <text evidence="2">The sequence shown here is derived from an EMBL/GenBank/DDBJ whole genome shotgun (WGS) entry which is preliminary data.</text>
</comment>
<proteinExistence type="predicted"/>
<evidence type="ECO:0000256" key="1">
    <source>
        <dbReference type="SAM" id="SignalP"/>
    </source>
</evidence>
<name>A0A9N8DXH3_9STRA</name>
<dbReference type="OrthoDB" id="341421at2759"/>
<dbReference type="SUPFAM" id="SSF82199">
    <property type="entry name" value="SET domain"/>
    <property type="match status" value="1"/>
</dbReference>
<sequence>MMKLFVLSAILSLPWLATGSSSEGSRNVLALSEWAQEQGIVMHSSLKFKEYKNADDDDEASSNWGLELAEAVKPGTVLLQVPRQLCLEASALRNEFEQTLGASKLQLALDALGPEFAKLHEDNFWIVLKLFQLCRCQSNDNSSSNNKWSPWIQAIPRAFTRFNKEEQECLPYYAKYAAEYQDQKFDAFCKAAAAMGELSTQDNNIKDDDTQQLLWAFQAVGSRFWKTQPPADSPAQPTSELVPIGDMFNHREPPNVKIQSHQDGSVNFIYDGDEGEKDLYITYGQSSNPHRFLVIFGFCPTAQFMPTMWSQLTYPDNPFSADVANMVFQVNDNDDNESPVIIPRVIWDAVLYALDEPPKDAPPPTYTVERHNRPHVKKYTRQVLEHHVAQQLSELAACREKIETMGSTTKNMELIRQHNAFVTGVFERVEKHLQETSGQDVLPTE</sequence>
<dbReference type="PANTHER" id="PTHR13271">
    <property type="entry name" value="UNCHARACTERIZED PUTATIVE METHYLTRANSFERASE"/>
    <property type="match status" value="1"/>
</dbReference>
<feature type="signal peptide" evidence="1">
    <location>
        <begin position="1"/>
        <end position="19"/>
    </location>
</feature>
<protein>
    <recommendedName>
        <fullName evidence="4">SET domain-containing protein</fullName>
    </recommendedName>
</protein>
<dbReference type="InterPro" id="IPR046341">
    <property type="entry name" value="SET_dom_sf"/>
</dbReference>
<dbReference type="GO" id="GO:0016279">
    <property type="term" value="F:protein-lysine N-methyltransferase activity"/>
    <property type="evidence" value="ECO:0007669"/>
    <property type="project" value="TreeGrafter"/>
</dbReference>
<dbReference type="CDD" id="cd10527">
    <property type="entry name" value="SET_LSMT"/>
    <property type="match status" value="1"/>
</dbReference>
<dbReference type="Proteomes" id="UP001153069">
    <property type="component" value="Unassembled WGS sequence"/>
</dbReference>
<dbReference type="PANTHER" id="PTHR13271:SF137">
    <property type="entry name" value="SET DOMAIN-CONTAINING PROTEIN"/>
    <property type="match status" value="1"/>
</dbReference>
<reference evidence="2" key="1">
    <citation type="submission" date="2020-06" db="EMBL/GenBank/DDBJ databases">
        <authorList>
            <consortium name="Plant Systems Biology data submission"/>
        </authorList>
    </citation>
    <scope>NUCLEOTIDE SEQUENCE</scope>
    <source>
        <strain evidence="2">D6</strain>
    </source>
</reference>
<evidence type="ECO:0000313" key="3">
    <source>
        <dbReference type="Proteomes" id="UP001153069"/>
    </source>
</evidence>
<feature type="chain" id="PRO_5040292929" description="SET domain-containing protein" evidence="1">
    <location>
        <begin position="20"/>
        <end position="445"/>
    </location>
</feature>
<gene>
    <name evidence="2" type="ORF">SEMRO_429_G141060.1</name>
</gene>
<evidence type="ECO:0008006" key="4">
    <source>
        <dbReference type="Google" id="ProtNLM"/>
    </source>
</evidence>
<dbReference type="Gene3D" id="3.90.1410.10">
    <property type="entry name" value="set domain protein methyltransferase, domain 1"/>
    <property type="match status" value="1"/>
</dbReference>
<dbReference type="EMBL" id="CAICTM010000428">
    <property type="protein sequence ID" value="CAB9510279.1"/>
    <property type="molecule type" value="Genomic_DNA"/>
</dbReference>
<organism evidence="2 3">
    <name type="scientific">Seminavis robusta</name>
    <dbReference type="NCBI Taxonomy" id="568900"/>
    <lineage>
        <taxon>Eukaryota</taxon>
        <taxon>Sar</taxon>
        <taxon>Stramenopiles</taxon>
        <taxon>Ochrophyta</taxon>
        <taxon>Bacillariophyta</taxon>
        <taxon>Bacillariophyceae</taxon>
        <taxon>Bacillariophycidae</taxon>
        <taxon>Naviculales</taxon>
        <taxon>Naviculaceae</taxon>
        <taxon>Seminavis</taxon>
    </lineage>
</organism>